<dbReference type="GO" id="GO:0007131">
    <property type="term" value="P:reciprocal meiotic recombination"/>
    <property type="evidence" value="ECO:0007669"/>
    <property type="project" value="InterPro"/>
</dbReference>
<evidence type="ECO:0000313" key="9">
    <source>
        <dbReference type="Proteomes" id="UP000248961"/>
    </source>
</evidence>
<dbReference type="InterPro" id="IPR005647">
    <property type="entry name" value="Mnd1"/>
</dbReference>
<evidence type="ECO:0000256" key="2">
    <source>
        <dbReference type="ARBA" id="ARBA00005981"/>
    </source>
</evidence>
<dbReference type="InterPro" id="IPR040453">
    <property type="entry name" value="Mnd1_HTH"/>
</dbReference>
<feature type="compositionally biased region" description="Acidic residues" evidence="6">
    <location>
        <begin position="115"/>
        <end position="124"/>
    </location>
</feature>
<comment type="similarity">
    <text evidence="2">Belongs to the MND1 family.</text>
</comment>
<feature type="region of interest" description="Disordered" evidence="6">
    <location>
        <begin position="111"/>
        <end position="130"/>
    </location>
</feature>
<dbReference type="Pfam" id="PF03962">
    <property type="entry name" value="Mnd1"/>
    <property type="match status" value="1"/>
</dbReference>
<evidence type="ECO:0000256" key="1">
    <source>
        <dbReference type="ARBA" id="ARBA00004123"/>
    </source>
</evidence>
<reference evidence="8 9" key="1">
    <citation type="submission" date="2018-02" db="EMBL/GenBank/DDBJ databases">
        <title>The genomes of Aspergillus section Nigri reveals drivers in fungal speciation.</title>
        <authorList>
            <consortium name="DOE Joint Genome Institute"/>
            <person name="Vesth T.C."/>
            <person name="Nybo J."/>
            <person name="Theobald S."/>
            <person name="Brandl J."/>
            <person name="Frisvad J.C."/>
            <person name="Nielsen K.F."/>
            <person name="Lyhne E.K."/>
            <person name="Kogle M.E."/>
            <person name="Kuo A."/>
            <person name="Riley R."/>
            <person name="Clum A."/>
            <person name="Nolan M."/>
            <person name="Lipzen A."/>
            <person name="Salamov A."/>
            <person name="Henrissat B."/>
            <person name="Wiebenga A."/>
            <person name="De vries R.P."/>
            <person name="Grigoriev I.V."/>
            <person name="Mortensen U.H."/>
            <person name="Andersen M.R."/>
            <person name="Baker S.E."/>
        </authorList>
    </citation>
    <scope>NUCLEOTIDE SEQUENCE [LARGE SCALE GENOMIC DNA]</scope>
    <source>
        <strain evidence="8 9">CBS 101889</strain>
    </source>
</reference>
<dbReference type="OrthoDB" id="9978204at2759"/>
<evidence type="ECO:0000256" key="4">
    <source>
        <dbReference type="ARBA" id="ARBA00023242"/>
    </source>
</evidence>
<sequence length="234" mass="26752">QPPKLTKSAKQALIVAYLRASRTCHTLKDLEKSLPAVASINAIQVKEFLQELADENEIHVEKIGSLNWYWCFGREAKREREARLARLVAEVERVRGAVVEVGGKIRERRAALQREDEDGEDGDGDSDKAAERERLMLRKTELQEEIRQLRRRLAAVSGQQHPNGKGVEGKSLSCVVEETEEFRRQALMWTENIYVLEGFVNRVTGGDREVLRAVQRECYGEEEYVDGEGLREIF</sequence>
<dbReference type="GO" id="GO:0003690">
    <property type="term" value="F:double-stranded DNA binding"/>
    <property type="evidence" value="ECO:0007669"/>
    <property type="project" value="InterPro"/>
</dbReference>
<dbReference type="VEuPathDB" id="FungiDB:BO97DRAFT_454838"/>
<keyword evidence="9" id="KW-1185">Reference proteome</keyword>
<feature type="non-terminal residue" evidence="8">
    <location>
        <position position="1"/>
    </location>
</feature>
<dbReference type="PIRSF" id="PIRSF026991">
    <property type="entry name" value="Mnd1"/>
    <property type="match status" value="1"/>
</dbReference>
<evidence type="ECO:0000256" key="3">
    <source>
        <dbReference type="ARBA" id="ARBA00023054"/>
    </source>
</evidence>
<dbReference type="GO" id="GO:0005634">
    <property type="term" value="C:nucleus"/>
    <property type="evidence" value="ECO:0007669"/>
    <property type="project" value="UniProtKB-SubCell"/>
</dbReference>
<name>A0A395HU85_ASPHC</name>
<organism evidence="8 9">
    <name type="scientific">Aspergillus homomorphus (strain CBS 101889)</name>
    <dbReference type="NCBI Taxonomy" id="1450537"/>
    <lineage>
        <taxon>Eukaryota</taxon>
        <taxon>Fungi</taxon>
        <taxon>Dikarya</taxon>
        <taxon>Ascomycota</taxon>
        <taxon>Pezizomycotina</taxon>
        <taxon>Eurotiomycetes</taxon>
        <taxon>Eurotiomycetidae</taxon>
        <taxon>Eurotiales</taxon>
        <taxon>Aspergillaceae</taxon>
        <taxon>Aspergillus</taxon>
        <taxon>Aspergillus subgen. Circumdati</taxon>
    </lineage>
</organism>
<accession>A0A395HU85</accession>
<feature type="coiled-coil region" evidence="5">
    <location>
        <begin position="132"/>
        <end position="159"/>
    </location>
</feature>
<dbReference type="Proteomes" id="UP000248961">
    <property type="component" value="Unassembled WGS sequence"/>
</dbReference>
<keyword evidence="4" id="KW-0539">Nucleus</keyword>
<evidence type="ECO:0000256" key="5">
    <source>
        <dbReference type="SAM" id="Coils"/>
    </source>
</evidence>
<evidence type="ECO:0000256" key="6">
    <source>
        <dbReference type="SAM" id="MobiDB-lite"/>
    </source>
</evidence>
<evidence type="ECO:0000259" key="7">
    <source>
        <dbReference type="Pfam" id="PF03962"/>
    </source>
</evidence>
<protein>
    <submittedName>
        <fullName evidence="8">Meiotic nuclear division protein 1</fullName>
    </submittedName>
</protein>
<dbReference type="EMBL" id="KZ824291">
    <property type="protein sequence ID" value="RAL11079.1"/>
    <property type="molecule type" value="Genomic_DNA"/>
</dbReference>
<gene>
    <name evidence="8" type="ORF">BO97DRAFT_454838</name>
</gene>
<dbReference type="RefSeq" id="XP_025550233.1">
    <property type="nucleotide sequence ID" value="XM_025699123.1"/>
</dbReference>
<dbReference type="AlphaFoldDB" id="A0A395HU85"/>
<feature type="domain" description="Mnd1 HTH" evidence="7">
    <location>
        <begin position="14"/>
        <end position="72"/>
    </location>
</feature>
<comment type="subcellular location">
    <subcellularLocation>
        <location evidence="1">Nucleus</location>
    </subcellularLocation>
</comment>
<dbReference type="STRING" id="1450537.A0A395HU85"/>
<dbReference type="GeneID" id="37203412"/>
<proteinExistence type="inferred from homology"/>
<keyword evidence="3 5" id="KW-0175">Coiled coil</keyword>
<evidence type="ECO:0000313" key="8">
    <source>
        <dbReference type="EMBL" id="RAL11079.1"/>
    </source>
</evidence>